<feature type="region of interest" description="Disordered" evidence="1">
    <location>
        <begin position="237"/>
        <end position="317"/>
    </location>
</feature>
<dbReference type="RefSeq" id="XP_027619015.1">
    <property type="nucleotide sequence ID" value="XM_027763214.1"/>
</dbReference>
<gene>
    <name evidence="2" type="ORF">SCP_1203310</name>
</gene>
<dbReference type="OrthoDB" id="2803094at2759"/>
<feature type="compositionally biased region" description="Low complexity" evidence="1">
    <location>
        <begin position="303"/>
        <end position="317"/>
    </location>
</feature>
<evidence type="ECO:0000256" key="1">
    <source>
        <dbReference type="SAM" id="MobiDB-lite"/>
    </source>
</evidence>
<feature type="region of interest" description="Disordered" evidence="1">
    <location>
        <begin position="197"/>
        <end position="222"/>
    </location>
</feature>
<dbReference type="InParanoid" id="A0A401H124"/>
<dbReference type="GeneID" id="38785019"/>
<evidence type="ECO:0000313" key="3">
    <source>
        <dbReference type="Proteomes" id="UP000287166"/>
    </source>
</evidence>
<proteinExistence type="predicted"/>
<name>A0A401H124_9APHY</name>
<evidence type="ECO:0000313" key="2">
    <source>
        <dbReference type="EMBL" id="GBE88102.1"/>
    </source>
</evidence>
<comment type="caution">
    <text evidence="2">The sequence shown here is derived from an EMBL/GenBank/DDBJ whole genome shotgun (WGS) entry which is preliminary data.</text>
</comment>
<feature type="compositionally biased region" description="Basic residues" evidence="1">
    <location>
        <begin position="282"/>
        <end position="302"/>
    </location>
</feature>
<reference evidence="2 3" key="1">
    <citation type="journal article" date="2018" name="Sci. Rep.">
        <title>Genome sequence of the cauliflower mushroom Sparassis crispa (Hanabiratake) and its association with beneficial usage.</title>
        <authorList>
            <person name="Kiyama R."/>
            <person name="Furutani Y."/>
            <person name="Kawaguchi K."/>
            <person name="Nakanishi T."/>
        </authorList>
    </citation>
    <scope>NUCLEOTIDE SEQUENCE [LARGE SCALE GENOMIC DNA]</scope>
</reference>
<dbReference type="STRING" id="139825.A0A401H124"/>
<protein>
    <submittedName>
        <fullName evidence="2">Uncharacterized protein</fullName>
    </submittedName>
</protein>
<dbReference type="Proteomes" id="UP000287166">
    <property type="component" value="Unassembled WGS sequence"/>
</dbReference>
<keyword evidence="3" id="KW-1185">Reference proteome</keyword>
<sequence length="317" mass="35130">MASTDTYVASSPGRKNKPIPDGLLVRIQGPSRKKITVLTFEYKSPNAMPEDMFVDFQDIGIRSSGSNYAPALRFWWPTAASTNDKATKILTQVWCQLVKHNVHYVILSSYQATIFFYRDPDFPGRLHFSPTYKVKSPQSLILSFAWMASALGLLSDANVGLIAVDDTFTNELERPYLHASGIDARAFEKSLKRLDDPMTEESGTESEHISSSSDAEDESHEDDVQVVIGLRNLFIGQGPHKTAGETSNEEILKTPRRPVALEEAECDTPTAGLAAKKLTQSKTRKQTTRTTKPHTMKTRGQRSRSTSGSWSQGEEGA</sequence>
<dbReference type="AlphaFoldDB" id="A0A401H124"/>
<organism evidence="2 3">
    <name type="scientific">Sparassis crispa</name>
    <dbReference type="NCBI Taxonomy" id="139825"/>
    <lineage>
        <taxon>Eukaryota</taxon>
        <taxon>Fungi</taxon>
        <taxon>Dikarya</taxon>
        <taxon>Basidiomycota</taxon>
        <taxon>Agaricomycotina</taxon>
        <taxon>Agaricomycetes</taxon>
        <taxon>Polyporales</taxon>
        <taxon>Sparassidaceae</taxon>
        <taxon>Sparassis</taxon>
    </lineage>
</organism>
<accession>A0A401H124</accession>
<dbReference type="EMBL" id="BFAD01000012">
    <property type="protein sequence ID" value="GBE88102.1"/>
    <property type="molecule type" value="Genomic_DNA"/>
</dbReference>